<protein>
    <submittedName>
        <fullName evidence="1">Uncharacterized protein</fullName>
    </submittedName>
</protein>
<organism evidence="1 2">
    <name type="scientific">Hyalomma asiaticum</name>
    <name type="common">Tick</name>
    <dbReference type="NCBI Taxonomy" id="266040"/>
    <lineage>
        <taxon>Eukaryota</taxon>
        <taxon>Metazoa</taxon>
        <taxon>Ecdysozoa</taxon>
        <taxon>Arthropoda</taxon>
        <taxon>Chelicerata</taxon>
        <taxon>Arachnida</taxon>
        <taxon>Acari</taxon>
        <taxon>Parasitiformes</taxon>
        <taxon>Ixodida</taxon>
        <taxon>Ixodoidea</taxon>
        <taxon>Ixodidae</taxon>
        <taxon>Hyalomminae</taxon>
        <taxon>Hyalomma</taxon>
    </lineage>
</organism>
<evidence type="ECO:0000313" key="1">
    <source>
        <dbReference type="EMBL" id="KAH6939135.1"/>
    </source>
</evidence>
<dbReference type="EMBL" id="CM023482">
    <property type="protein sequence ID" value="KAH6939135.1"/>
    <property type="molecule type" value="Genomic_DNA"/>
</dbReference>
<dbReference type="Proteomes" id="UP000821845">
    <property type="component" value="Chromosome 2"/>
</dbReference>
<reference evidence="1" key="1">
    <citation type="submission" date="2020-05" db="EMBL/GenBank/DDBJ databases">
        <title>Large-scale comparative analyses of tick genomes elucidate their genetic diversity and vector capacities.</title>
        <authorList>
            <person name="Jia N."/>
            <person name="Wang J."/>
            <person name="Shi W."/>
            <person name="Du L."/>
            <person name="Sun Y."/>
            <person name="Zhan W."/>
            <person name="Jiang J."/>
            <person name="Wang Q."/>
            <person name="Zhang B."/>
            <person name="Ji P."/>
            <person name="Sakyi L.B."/>
            <person name="Cui X."/>
            <person name="Yuan T."/>
            <person name="Jiang B."/>
            <person name="Yang W."/>
            <person name="Lam T.T.-Y."/>
            <person name="Chang Q."/>
            <person name="Ding S."/>
            <person name="Wang X."/>
            <person name="Zhu J."/>
            <person name="Ruan X."/>
            <person name="Zhao L."/>
            <person name="Wei J."/>
            <person name="Que T."/>
            <person name="Du C."/>
            <person name="Cheng J."/>
            <person name="Dai P."/>
            <person name="Han X."/>
            <person name="Huang E."/>
            <person name="Gao Y."/>
            <person name="Liu J."/>
            <person name="Shao H."/>
            <person name="Ye R."/>
            <person name="Li L."/>
            <person name="Wei W."/>
            <person name="Wang X."/>
            <person name="Wang C."/>
            <person name="Yang T."/>
            <person name="Huo Q."/>
            <person name="Li W."/>
            <person name="Guo W."/>
            <person name="Chen H."/>
            <person name="Zhou L."/>
            <person name="Ni X."/>
            <person name="Tian J."/>
            <person name="Zhou Y."/>
            <person name="Sheng Y."/>
            <person name="Liu T."/>
            <person name="Pan Y."/>
            <person name="Xia L."/>
            <person name="Li J."/>
            <person name="Zhao F."/>
            <person name="Cao W."/>
        </authorList>
    </citation>
    <scope>NUCLEOTIDE SEQUENCE</scope>
    <source>
        <strain evidence="1">Hyas-2018</strain>
    </source>
</reference>
<accession>A0ACB7SWZ6</accession>
<gene>
    <name evidence="1" type="ORF">HPB50_016107</name>
</gene>
<sequence>MAGYQLLLRWLLLGAAACPSGALIGPGEEKTTAIFLTSSGGGPVVASSSRKPATTAGRITTRGPRIAGRPRPAVRAQIHIAPLPKNMSLVYHRARRDARARKLAKQYGTDPDTLYTDAARCGTHGFSLAAVGSVSRTGLFTCASARTNSANTAEALAVALAIQTKESLRQGSYILTDSQIACRYFTSGRVPACVAHLLGATLDQGHSIIWCPAHIEATGNGRADGAARGLTHRATVPRLDTRLQPQAPHTPRYILEHQRRQRRRYSTPHPRLNDANSGFASCKSRRGAVPDMEPLEVLSSLSSPVQCLAACLLKSPRCKAFAFGNRSCDLLQRSPCDSRRPMRNAPGFAHYDVLTRDQLLVQFSTAFVYRAGPTTFEAAQRACLAEGLALAMPVSSQDHNALVELMRRHRAPRLWIGQPNNSGGTQICVEMIESLAHLWNDYDCENRAAYACQQLSGTPKSSNGPT</sequence>
<proteinExistence type="predicted"/>
<keyword evidence="2" id="KW-1185">Reference proteome</keyword>
<comment type="caution">
    <text evidence="1">The sequence shown here is derived from an EMBL/GenBank/DDBJ whole genome shotgun (WGS) entry which is preliminary data.</text>
</comment>
<evidence type="ECO:0000313" key="2">
    <source>
        <dbReference type="Proteomes" id="UP000821845"/>
    </source>
</evidence>
<name>A0ACB7SWZ6_HYAAI</name>